<feature type="repeat" description="ANK" evidence="6">
    <location>
        <begin position="537"/>
        <end position="569"/>
    </location>
</feature>
<dbReference type="InterPro" id="IPR036770">
    <property type="entry name" value="Ankyrin_rpt-contain_sf"/>
</dbReference>
<feature type="region of interest" description="Disordered" evidence="8">
    <location>
        <begin position="799"/>
        <end position="884"/>
    </location>
</feature>
<dbReference type="Proteomes" id="UP000717585">
    <property type="component" value="Unassembled WGS sequence"/>
</dbReference>
<feature type="repeat" description="ANK" evidence="6">
    <location>
        <begin position="735"/>
        <end position="767"/>
    </location>
</feature>
<evidence type="ECO:0000256" key="5">
    <source>
        <dbReference type="ARBA" id="ARBA00023043"/>
    </source>
</evidence>
<dbReference type="Pfam" id="PF12796">
    <property type="entry name" value="Ank_2"/>
    <property type="match status" value="5"/>
</dbReference>
<dbReference type="Pfam" id="PF07714">
    <property type="entry name" value="PK_Tyr_Ser-Thr"/>
    <property type="match status" value="1"/>
</dbReference>
<evidence type="ECO:0000256" key="7">
    <source>
        <dbReference type="PROSITE-ProRule" id="PRU10141"/>
    </source>
</evidence>
<feature type="repeat" description="ANK" evidence="6">
    <location>
        <begin position="337"/>
        <end position="369"/>
    </location>
</feature>
<dbReference type="Pfam" id="PF00023">
    <property type="entry name" value="Ank"/>
    <property type="match status" value="1"/>
</dbReference>
<evidence type="ECO:0000256" key="2">
    <source>
        <dbReference type="ARBA" id="ARBA00022737"/>
    </source>
</evidence>
<evidence type="ECO:0000259" key="9">
    <source>
        <dbReference type="PROSITE" id="PS50011"/>
    </source>
</evidence>
<feature type="repeat" description="ANK" evidence="6">
    <location>
        <begin position="370"/>
        <end position="402"/>
    </location>
</feature>
<evidence type="ECO:0000256" key="3">
    <source>
        <dbReference type="ARBA" id="ARBA00022741"/>
    </source>
</evidence>
<proteinExistence type="predicted"/>
<dbReference type="GO" id="GO:0005524">
    <property type="term" value="F:ATP binding"/>
    <property type="evidence" value="ECO:0007669"/>
    <property type="project" value="UniProtKB-UniRule"/>
</dbReference>
<dbReference type="InterPro" id="IPR000719">
    <property type="entry name" value="Prot_kinase_dom"/>
</dbReference>
<dbReference type="PROSITE" id="PS00107">
    <property type="entry name" value="PROTEIN_KINASE_ATP"/>
    <property type="match status" value="1"/>
</dbReference>
<evidence type="ECO:0000256" key="6">
    <source>
        <dbReference type="PROSITE-ProRule" id="PRU00023"/>
    </source>
</evidence>
<reference evidence="10" key="1">
    <citation type="submission" date="2021-05" db="EMBL/GenBank/DDBJ databases">
        <title>A free-living protist that lacks canonical eukaryotic 1 DNA replication and segregation systems.</title>
        <authorList>
            <person name="Salas-Leiva D.E."/>
            <person name="Tromer E.C."/>
            <person name="Curtis B.A."/>
            <person name="Jerlstrom-Hultqvist J."/>
            <person name="Kolisko M."/>
            <person name="Yi Z."/>
            <person name="Salas-Leiva J.S."/>
            <person name="Gallot-Lavallee L."/>
            <person name="Kops G.J.P.L."/>
            <person name="Archibald J.M."/>
            <person name="Simpson A.G.B."/>
            <person name="Roger A.J."/>
        </authorList>
    </citation>
    <scope>NUCLEOTIDE SEQUENCE</scope>
    <source>
        <strain evidence="10">BICM</strain>
    </source>
</reference>
<dbReference type="OrthoDB" id="20872at2759"/>
<dbReference type="Pfam" id="PF13637">
    <property type="entry name" value="Ank_4"/>
    <property type="match status" value="1"/>
</dbReference>
<feature type="compositionally biased region" description="Low complexity" evidence="8">
    <location>
        <begin position="829"/>
        <end position="842"/>
    </location>
</feature>
<feature type="repeat" description="ANK" evidence="6">
    <location>
        <begin position="271"/>
        <end position="303"/>
    </location>
</feature>
<keyword evidence="3 7" id="KW-0547">Nucleotide-binding</keyword>
<name>A0A8J6E0Z3_9EUKA</name>
<feature type="compositionally biased region" description="Low complexity" evidence="8">
    <location>
        <begin position="864"/>
        <end position="878"/>
    </location>
</feature>
<protein>
    <submittedName>
        <fullName evidence="10">Protein tyrosine kinase</fullName>
    </submittedName>
</protein>
<keyword evidence="4 7" id="KW-0067">ATP-binding</keyword>
<evidence type="ECO:0000313" key="11">
    <source>
        <dbReference type="Proteomes" id="UP000717585"/>
    </source>
</evidence>
<evidence type="ECO:0000256" key="4">
    <source>
        <dbReference type="ARBA" id="ARBA00022840"/>
    </source>
</evidence>
<feature type="repeat" description="ANK" evidence="6">
    <location>
        <begin position="403"/>
        <end position="436"/>
    </location>
</feature>
<feature type="repeat" description="ANK" evidence="6">
    <location>
        <begin position="304"/>
        <end position="336"/>
    </location>
</feature>
<comment type="caution">
    <text evidence="10">The sequence shown here is derived from an EMBL/GenBank/DDBJ whole genome shotgun (WGS) entry which is preliminary data.</text>
</comment>
<dbReference type="InterPro" id="IPR017441">
    <property type="entry name" value="Protein_kinase_ATP_BS"/>
</dbReference>
<dbReference type="InterPro" id="IPR011009">
    <property type="entry name" value="Kinase-like_dom_sf"/>
</dbReference>
<dbReference type="GO" id="GO:0004674">
    <property type="term" value="F:protein serine/threonine kinase activity"/>
    <property type="evidence" value="ECO:0007669"/>
    <property type="project" value="UniProtKB-KW"/>
</dbReference>
<dbReference type="Gene3D" id="1.10.510.10">
    <property type="entry name" value="Transferase(Phosphotransferase) domain 1"/>
    <property type="match status" value="1"/>
</dbReference>
<evidence type="ECO:0000256" key="1">
    <source>
        <dbReference type="ARBA" id="ARBA00022527"/>
    </source>
</evidence>
<dbReference type="PROSITE" id="PS50011">
    <property type="entry name" value="PROTEIN_KINASE_DOM"/>
    <property type="match status" value="1"/>
</dbReference>
<dbReference type="InterPro" id="IPR008271">
    <property type="entry name" value="Ser/Thr_kinase_AS"/>
</dbReference>
<dbReference type="PROSITE" id="PS50297">
    <property type="entry name" value="ANK_REP_REGION"/>
    <property type="match status" value="10"/>
</dbReference>
<feature type="repeat" description="ANK" evidence="6">
    <location>
        <begin position="138"/>
        <end position="170"/>
    </location>
</feature>
<dbReference type="SMART" id="SM00220">
    <property type="entry name" value="S_TKc"/>
    <property type="match status" value="1"/>
</dbReference>
<dbReference type="PROSITE" id="PS50088">
    <property type="entry name" value="ANK_REPEAT"/>
    <property type="match status" value="14"/>
</dbReference>
<dbReference type="PROSITE" id="PS00108">
    <property type="entry name" value="PROTEIN_KINASE_ST"/>
    <property type="match status" value="1"/>
</dbReference>
<dbReference type="InterPro" id="IPR001245">
    <property type="entry name" value="Ser-Thr/Tyr_kinase_cat_dom"/>
</dbReference>
<keyword evidence="2" id="KW-0677">Repeat</keyword>
<feature type="repeat" description="ANK" evidence="6">
    <location>
        <begin position="702"/>
        <end position="734"/>
    </location>
</feature>
<keyword evidence="11" id="KW-1185">Reference proteome</keyword>
<accession>A0A8J6E0Z3</accession>
<dbReference type="InterPro" id="IPR002110">
    <property type="entry name" value="Ankyrin_rpt"/>
</dbReference>
<dbReference type="SUPFAM" id="SSF48403">
    <property type="entry name" value="Ankyrin repeat"/>
    <property type="match status" value="3"/>
</dbReference>
<keyword evidence="5 6" id="KW-0040">ANK repeat</keyword>
<feature type="repeat" description="ANK" evidence="6">
    <location>
        <begin position="63"/>
        <end position="95"/>
    </location>
</feature>
<dbReference type="PANTHER" id="PTHR24198:SF165">
    <property type="entry name" value="ANKYRIN REPEAT-CONTAINING PROTEIN-RELATED"/>
    <property type="match status" value="1"/>
</dbReference>
<feature type="repeat" description="ANK" evidence="6">
    <location>
        <begin position="570"/>
        <end position="602"/>
    </location>
</feature>
<evidence type="ECO:0000256" key="8">
    <source>
        <dbReference type="SAM" id="MobiDB-lite"/>
    </source>
</evidence>
<dbReference type="SUPFAM" id="SSF56112">
    <property type="entry name" value="Protein kinase-like (PK-like)"/>
    <property type="match status" value="1"/>
</dbReference>
<feature type="repeat" description="ANK" evidence="6">
    <location>
        <begin position="171"/>
        <end position="203"/>
    </location>
</feature>
<sequence>MKRESDEAAIAIIQQASDINFNPNTPDNDGDYPLTYATLKGRVDVVRELLTMRNIKLEVMDSDGDTALIIAVLKNHTEITRMLINAGASIKAARKKGRITPLFLVARSGNSEIAGALLNHSSCKRSYVNATGNHGEADSVTAAFIAAAFGHADVLRMLSHAGADLNLSNAKGVSPLAAAATTGKVECVQFLIEAGARLNDKDGDGDTPLLSALVASKEDTARILVERGADINIARRNSSDPLFIAAQKGMVSVIEALLRRREVRIENTTSNGQTALFVACFKGHDVAAERLIRARANIEASDNDGDTCLMAACFCDNGRLIDLLLDSGANRNAHRPNGTHAVHIATQKGNIASLQALIRHGVSTDTQTTKGRTPLFMAAIEGNANVIRALISAGADVNRTDCDGETPINRAVLNGKVEAVAALAQATGVNLEIADKSGDTPILNASMKNNTEMARILIQAGANCSRVRANGCSALFVAAEHDTVDMVELLASTKPELIDLVDKKGRSPLFATALFNKVDSALVLLKHRADPNLTTVEKRTALIAAAVENHHRIVELFIKFGANLDLKDGDDDSALMACCINGHTESARLLINAGADTNTTRSGGESPTFFATIRDRHEILGLLINDPATDIDKPAVKQLTPLFWACATGKTTAAIALINAGCNVDFSGMGGCCMTTAAIDGFDQIIRRLLEAGANVDGVDQEGDTALICAAMKNQASTVRLLLEGGCNINARRRNGSTAAFIAAEKGETEILEILIGAGADTSIPNVIGMLPKHIAKTNNHPDCVRLIKNPNQCRRRLDVRVGSIRGQRLPPRQIAPRRREPLVRPDHPSFTPSPAALAPPSTSNPPSAPNMYSPVNQQPTPPQSHSQGHNSNNSMGSSFGGSSGSPSFNNMDFMLIKESDIHVGEKIGAGGNAVVFKGTYLTNTPCAVKKFSIAGMQEKQLETFFNEMAVHRMLTHPHVVQFLGYVRTETELWLISQLADCNLSDYVATGYHSMKEKVKLAMDVASGMEFIYSRNIVHRDLKGLNVLMVNGTAKIADFGTSKISNIVRTATVGGQMTLFWSAPERFRYQWVDEKSDVYSFAMVMYEILTGKAPWADDLIGDTESFVLGVINGKRPSIPGGVNSEYKKLMERCWAGEASARPSFGEISEILTRLEGRV</sequence>
<gene>
    <name evidence="10" type="ORF">J8273_8649</name>
</gene>
<evidence type="ECO:0000313" key="10">
    <source>
        <dbReference type="EMBL" id="KAG9389962.1"/>
    </source>
</evidence>
<dbReference type="PRINTS" id="PR01415">
    <property type="entry name" value="ANKYRIN"/>
</dbReference>
<dbReference type="SMART" id="SM00248">
    <property type="entry name" value="ANK"/>
    <property type="match status" value="22"/>
</dbReference>
<dbReference type="EMBL" id="JAHDYR010000067">
    <property type="protein sequence ID" value="KAG9389962.1"/>
    <property type="molecule type" value="Genomic_DNA"/>
</dbReference>
<dbReference type="AlphaFoldDB" id="A0A8J6E0Z3"/>
<keyword evidence="1" id="KW-0723">Serine/threonine-protein kinase</keyword>
<keyword evidence="10" id="KW-0808">Transferase</keyword>
<feature type="compositionally biased region" description="Basic and acidic residues" evidence="8">
    <location>
        <begin position="818"/>
        <end position="828"/>
    </location>
</feature>
<feature type="binding site" evidence="7">
    <location>
        <position position="931"/>
    </location>
    <ligand>
        <name>ATP</name>
        <dbReference type="ChEBI" id="CHEBI:30616"/>
    </ligand>
</feature>
<keyword evidence="10" id="KW-0418">Kinase</keyword>
<dbReference type="CDD" id="cd13999">
    <property type="entry name" value="STKc_MAP3K-like"/>
    <property type="match status" value="1"/>
</dbReference>
<feature type="domain" description="Protein kinase" evidence="9">
    <location>
        <begin position="902"/>
        <end position="1154"/>
    </location>
</feature>
<dbReference type="PANTHER" id="PTHR24198">
    <property type="entry name" value="ANKYRIN REPEAT AND PROTEIN KINASE DOMAIN-CONTAINING PROTEIN"/>
    <property type="match status" value="1"/>
</dbReference>
<dbReference type="Gene3D" id="1.25.40.20">
    <property type="entry name" value="Ankyrin repeat-containing domain"/>
    <property type="match status" value="6"/>
</dbReference>
<feature type="repeat" description="ANK" evidence="6">
    <location>
        <begin position="437"/>
        <end position="469"/>
    </location>
</feature>
<feature type="repeat" description="ANK" evidence="6">
    <location>
        <begin position="204"/>
        <end position="236"/>
    </location>
</feature>
<organism evidence="10 11">
    <name type="scientific">Carpediemonas membranifera</name>
    <dbReference type="NCBI Taxonomy" id="201153"/>
    <lineage>
        <taxon>Eukaryota</taxon>
        <taxon>Metamonada</taxon>
        <taxon>Carpediemonas-like organisms</taxon>
        <taxon>Carpediemonas</taxon>
    </lineage>
</organism>